<sequence length="307" mass="34064">MEAVRDLMKVVPDLMEAVLIRSGGDYDLMKVVPDRDELTVGVWEGGGFEAVGEGSRSGRLGEGSKSADQSMSFTKTICLYALTMAQPRHAPLSSPVSVIGSQFMSPFQFDITVDINSFGNLLITDMNHKILLKVKPCDTSFHHQRVVLDIHDKPVVVIREKIMTEHHRWNVFRGDSKSKSDKIFTTETPHMIQFKTSVHVFLTNKSSSKDVCDFMIKGSWSNRNCTIYTGDASTTIAQMSNIQSSENIKFAQSKFMVTIYPNVDYAFVVTLIAIVEAMKMKSSATKDKILQEVAGNLGNIIVGALLL</sequence>
<keyword evidence="2" id="KW-1185">Reference proteome</keyword>
<dbReference type="EMBL" id="CM042010">
    <property type="protein sequence ID" value="KAI3779466.1"/>
    <property type="molecule type" value="Genomic_DNA"/>
</dbReference>
<protein>
    <submittedName>
        <fullName evidence="1">Uncharacterized protein</fullName>
    </submittedName>
</protein>
<comment type="caution">
    <text evidence="1">The sequence shown here is derived from an EMBL/GenBank/DDBJ whole genome shotgun (WGS) entry which is preliminary data.</text>
</comment>
<gene>
    <name evidence="1" type="ORF">L2E82_09186</name>
</gene>
<proteinExistence type="predicted"/>
<dbReference type="Proteomes" id="UP001055811">
    <property type="component" value="Linkage Group LG02"/>
</dbReference>
<reference evidence="2" key="1">
    <citation type="journal article" date="2022" name="Mol. Ecol. Resour.">
        <title>The genomes of chicory, endive, great burdock and yacon provide insights into Asteraceae palaeo-polyploidization history and plant inulin production.</title>
        <authorList>
            <person name="Fan W."/>
            <person name="Wang S."/>
            <person name="Wang H."/>
            <person name="Wang A."/>
            <person name="Jiang F."/>
            <person name="Liu H."/>
            <person name="Zhao H."/>
            <person name="Xu D."/>
            <person name="Zhang Y."/>
        </authorList>
    </citation>
    <scope>NUCLEOTIDE SEQUENCE [LARGE SCALE GENOMIC DNA]</scope>
    <source>
        <strain evidence="2">cv. Punajuju</strain>
    </source>
</reference>
<name>A0ACB9G8C4_CICIN</name>
<accession>A0ACB9G8C4</accession>
<organism evidence="1 2">
    <name type="scientific">Cichorium intybus</name>
    <name type="common">Chicory</name>
    <dbReference type="NCBI Taxonomy" id="13427"/>
    <lineage>
        <taxon>Eukaryota</taxon>
        <taxon>Viridiplantae</taxon>
        <taxon>Streptophyta</taxon>
        <taxon>Embryophyta</taxon>
        <taxon>Tracheophyta</taxon>
        <taxon>Spermatophyta</taxon>
        <taxon>Magnoliopsida</taxon>
        <taxon>eudicotyledons</taxon>
        <taxon>Gunneridae</taxon>
        <taxon>Pentapetalae</taxon>
        <taxon>asterids</taxon>
        <taxon>campanulids</taxon>
        <taxon>Asterales</taxon>
        <taxon>Asteraceae</taxon>
        <taxon>Cichorioideae</taxon>
        <taxon>Cichorieae</taxon>
        <taxon>Cichoriinae</taxon>
        <taxon>Cichorium</taxon>
    </lineage>
</organism>
<evidence type="ECO:0000313" key="1">
    <source>
        <dbReference type="EMBL" id="KAI3779466.1"/>
    </source>
</evidence>
<reference evidence="1 2" key="2">
    <citation type="journal article" date="2022" name="Mol. Ecol. Resour.">
        <title>The genomes of chicory, endive, great burdock and yacon provide insights into Asteraceae paleo-polyploidization history and plant inulin production.</title>
        <authorList>
            <person name="Fan W."/>
            <person name="Wang S."/>
            <person name="Wang H."/>
            <person name="Wang A."/>
            <person name="Jiang F."/>
            <person name="Liu H."/>
            <person name="Zhao H."/>
            <person name="Xu D."/>
            <person name="Zhang Y."/>
        </authorList>
    </citation>
    <scope>NUCLEOTIDE SEQUENCE [LARGE SCALE GENOMIC DNA]</scope>
    <source>
        <strain evidence="2">cv. Punajuju</strain>
        <tissue evidence="1">Leaves</tissue>
    </source>
</reference>
<evidence type="ECO:0000313" key="2">
    <source>
        <dbReference type="Proteomes" id="UP001055811"/>
    </source>
</evidence>